<protein>
    <submittedName>
        <fullName evidence="1">Uncharacterized protein</fullName>
    </submittedName>
</protein>
<dbReference type="EnsemblMetazoa" id="G25999.1">
    <property type="protein sequence ID" value="G25999.1:cds"/>
    <property type="gene ID" value="G25999"/>
</dbReference>
<dbReference type="AlphaFoldDB" id="A0A8W8KZT7"/>
<name>A0A8W8KZT7_MAGGI</name>
<accession>A0A8W8KZT7</accession>
<evidence type="ECO:0000313" key="2">
    <source>
        <dbReference type="Proteomes" id="UP000005408"/>
    </source>
</evidence>
<evidence type="ECO:0000313" key="1">
    <source>
        <dbReference type="EnsemblMetazoa" id="G25999.1:cds"/>
    </source>
</evidence>
<dbReference type="Proteomes" id="UP000005408">
    <property type="component" value="Unassembled WGS sequence"/>
</dbReference>
<reference evidence="1" key="1">
    <citation type="submission" date="2022-08" db="UniProtKB">
        <authorList>
            <consortium name="EnsemblMetazoa"/>
        </authorList>
    </citation>
    <scope>IDENTIFICATION</scope>
    <source>
        <strain evidence="1">05x7-T-G4-1.051#20</strain>
    </source>
</reference>
<dbReference type="SUPFAM" id="SSF53098">
    <property type="entry name" value="Ribonuclease H-like"/>
    <property type="match status" value="1"/>
</dbReference>
<organism evidence="1 2">
    <name type="scientific">Magallana gigas</name>
    <name type="common">Pacific oyster</name>
    <name type="synonym">Crassostrea gigas</name>
    <dbReference type="NCBI Taxonomy" id="29159"/>
    <lineage>
        <taxon>Eukaryota</taxon>
        <taxon>Metazoa</taxon>
        <taxon>Spiralia</taxon>
        <taxon>Lophotrochozoa</taxon>
        <taxon>Mollusca</taxon>
        <taxon>Bivalvia</taxon>
        <taxon>Autobranchia</taxon>
        <taxon>Pteriomorphia</taxon>
        <taxon>Ostreida</taxon>
        <taxon>Ostreoidea</taxon>
        <taxon>Ostreidae</taxon>
        <taxon>Magallana</taxon>
    </lineage>
</organism>
<dbReference type="InterPro" id="IPR012337">
    <property type="entry name" value="RNaseH-like_sf"/>
</dbReference>
<sequence>MHHCAIDSGVLHQQHKITLQNVFDVKTQCDKYVAGFWAIRPLTNKMISYAVGNVRAMIPEVYEEQKRLMRENNLDFEKRLVETIDCGIDPNVRKQRFNQQAEIIRQIINSIDEKGNADTNLSYFSEESDERLALQRFPIKDAKQKSDLIYRLKTESIENYLRKMDDTIKAEQGKFVPEYYTFKILTEIQSYHGDKNIIKQAMQLKEQIKEIVFADIETKYSMETSLEDLTYWEQDALIYMNAQRIWDSPKIRRRLFYIMMEASVDRKGKHLQKYGNKYQCNTKFYQKLKFLARYRSI</sequence>
<keyword evidence="2" id="KW-1185">Reference proteome</keyword>
<proteinExistence type="predicted"/>